<comment type="caution">
    <text evidence="2">The sequence shown here is derived from an EMBL/GenBank/DDBJ whole genome shotgun (WGS) entry which is preliminary data.</text>
</comment>
<keyword evidence="1" id="KW-0472">Membrane</keyword>
<dbReference type="InterPro" id="IPR032713">
    <property type="entry name" value="EmrE"/>
</dbReference>
<organism evidence="2 3">
    <name type="scientific">Cytobacillus spartinae</name>
    <dbReference type="NCBI Taxonomy" id="3299023"/>
    <lineage>
        <taxon>Bacteria</taxon>
        <taxon>Bacillati</taxon>
        <taxon>Bacillota</taxon>
        <taxon>Bacilli</taxon>
        <taxon>Bacillales</taxon>
        <taxon>Bacillaceae</taxon>
        <taxon>Cytobacillus</taxon>
    </lineage>
</organism>
<feature type="transmembrane region" description="Helical" evidence="1">
    <location>
        <begin position="151"/>
        <end position="171"/>
    </location>
</feature>
<feature type="transmembrane region" description="Helical" evidence="1">
    <location>
        <begin position="37"/>
        <end position="57"/>
    </location>
</feature>
<dbReference type="EMBL" id="JBIACK010000009">
    <property type="protein sequence ID" value="MFE8702272.1"/>
    <property type="molecule type" value="Genomic_DNA"/>
</dbReference>
<dbReference type="Pfam" id="PF13536">
    <property type="entry name" value="EmrE"/>
    <property type="match status" value="1"/>
</dbReference>
<feature type="transmembrane region" description="Helical" evidence="1">
    <location>
        <begin position="127"/>
        <end position="145"/>
    </location>
</feature>
<evidence type="ECO:0000313" key="2">
    <source>
        <dbReference type="EMBL" id="MFE8702272.1"/>
    </source>
</evidence>
<evidence type="ECO:0000313" key="3">
    <source>
        <dbReference type="Proteomes" id="UP001601059"/>
    </source>
</evidence>
<proteinExistence type="predicted"/>
<name>A0ABW6KHV2_9BACI</name>
<feature type="transmembrane region" description="Helical" evidence="1">
    <location>
        <begin position="69"/>
        <end position="89"/>
    </location>
</feature>
<feature type="transmembrane region" description="Helical" evidence="1">
    <location>
        <begin position="95"/>
        <end position="115"/>
    </location>
</feature>
<protein>
    <submittedName>
        <fullName evidence="2">Multidrug resistance efflux transporter family protein</fullName>
    </submittedName>
</protein>
<dbReference type="Proteomes" id="UP001601059">
    <property type="component" value="Unassembled WGS sequence"/>
</dbReference>
<feature type="transmembrane region" description="Helical" evidence="1">
    <location>
        <begin position="283"/>
        <end position="302"/>
    </location>
</feature>
<dbReference type="RefSeq" id="WP_389362241.1">
    <property type="nucleotide sequence ID" value="NZ_JBIACK010000009.1"/>
</dbReference>
<gene>
    <name evidence="2" type="ORF">ACFYKX_16880</name>
</gene>
<evidence type="ECO:0000256" key="1">
    <source>
        <dbReference type="SAM" id="Phobius"/>
    </source>
</evidence>
<feature type="transmembrane region" description="Helical" evidence="1">
    <location>
        <begin position="224"/>
        <end position="243"/>
    </location>
</feature>
<keyword evidence="1" id="KW-1133">Transmembrane helix</keyword>
<feature type="transmembrane region" description="Helical" evidence="1">
    <location>
        <begin position="255"/>
        <end position="277"/>
    </location>
</feature>
<feature type="transmembrane region" description="Helical" evidence="1">
    <location>
        <begin position="192"/>
        <end position="212"/>
    </location>
</feature>
<reference evidence="2 3" key="1">
    <citation type="submission" date="2024-08" db="EMBL/GenBank/DDBJ databases">
        <title>Two novel Cytobacillus novel species.</title>
        <authorList>
            <person name="Liu G."/>
        </authorList>
    </citation>
    <scope>NUCLEOTIDE SEQUENCE [LARGE SCALE GENOMIC DNA]</scope>
    <source>
        <strain evidence="2 3">FJAT-54145</strain>
    </source>
</reference>
<sequence>MKPILIGVLSSVFFAVTFILNRSMELAGGSWLWSSSLRYFFMVPFLFIILYMRGTLFSLLKEVMKNWQLWMFWSTVGFGLFYAPLTYAASSGPGWLVAGTWQFTIIAGVLLTPLFREKDGNRKKVPLKNLLFSCLIFIGIIIIQLENASSAFSLEVFLKGMLPVIIAAFAYPIGNRKMMEHYSNKIDTFQRVCGMTIASMPLWITLAIIGYVEAGPPSADQVVQSLMVAVSSGVIATVLFFFATELAKDNSSQLAAVEATQSTQVLFVMFGEILFLSEVLPSLVTWGGIMCIIVGMLLHSLAKTPTTVIKKGVSVN</sequence>
<keyword evidence="3" id="KW-1185">Reference proteome</keyword>
<keyword evidence="1" id="KW-0812">Transmembrane</keyword>
<accession>A0ABW6KHV2</accession>